<reference evidence="3" key="2">
    <citation type="submission" date="2019-02" db="EMBL/GenBank/DDBJ databases">
        <title>Opniocepnalus argus Var Kimnra genome.</title>
        <authorList>
            <person name="Zhou C."/>
            <person name="Xiao S."/>
        </authorList>
    </citation>
    <scope>NUCLEOTIDE SEQUENCE [LARGE SCALE GENOMIC DNA]</scope>
</reference>
<protein>
    <submittedName>
        <fullName evidence="2">Uncharacterized protein</fullName>
    </submittedName>
</protein>
<keyword evidence="3" id="KW-1185">Reference proteome</keyword>
<name>A0A6G1PEN0_CHAAH</name>
<feature type="compositionally biased region" description="Basic residues" evidence="1">
    <location>
        <begin position="17"/>
        <end position="34"/>
    </location>
</feature>
<dbReference type="Proteomes" id="UP000503349">
    <property type="component" value="Chromosome 4"/>
</dbReference>
<evidence type="ECO:0000256" key="1">
    <source>
        <dbReference type="SAM" id="MobiDB-lite"/>
    </source>
</evidence>
<feature type="region of interest" description="Disordered" evidence="1">
    <location>
        <begin position="1"/>
        <end position="55"/>
    </location>
</feature>
<dbReference type="EMBL" id="CM015715">
    <property type="protein sequence ID" value="KAF3688584.1"/>
    <property type="molecule type" value="Genomic_DNA"/>
</dbReference>
<reference evidence="2 3" key="1">
    <citation type="submission" date="2019-02" db="EMBL/GenBank/DDBJ databases">
        <title>Opniocepnalus argus genome.</title>
        <authorList>
            <person name="Zhou C."/>
            <person name="Xiao S."/>
        </authorList>
    </citation>
    <scope>NUCLEOTIDE SEQUENCE [LARGE SCALE GENOMIC DNA]</scope>
    <source>
        <strain evidence="2">OARG1902GOOAL</strain>
        <tissue evidence="2">Muscle</tissue>
    </source>
</reference>
<gene>
    <name evidence="2" type="ORF">EXN66_Car004256</name>
</gene>
<accession>A0A6G1PEN0</accession>
<evidence type="ECO:0000313" key="2">
    <source>
        <dbReference type="EMBL" id="KAF3688584.1"/>
    </source>
</evidence>
<dbReference type="AlphaFoldDB" id="A0A6G1PEN0"/>
<sequence length="216" mass="24201">MPVDKRNLNPAVMAIQARKRRPKGKKDKTGHHRRAAEGLIDPARQREKEERDTETETLWIESPCIHFISQFSQRHQAYPARMSAHVNISTASKSSSSSSSSTSSSAFQQQCKTTALHMTHLSALVNNGTPDATQRHTDTHFDQLPIASFPCAKAERARFDGCWRLTTKNYTGRRTAALLTAATAHVTAAAMHVTVRPCYEQLNRSDVAFYFCVCRK</sequence>
<organism evidence="2 3">
    <name type="scientific">Channa argus</name>
    <name type="common">Northern snakehead</name>
    <name type="synonym">Ophicephalus argus</name>
    <dbReference type="NCBI Taxonomy" id="215402"/>
    <lineage>
        <taxon>Eukaryota</taxon>
        <taxon>Metazoa</taxon>
        <taxon>Chordata</taxon>
        <taxon>Craniata</taxon>
        <taxon>Vertebrata</taxon>
        <taxon>Euteleostomi</taxon>
        <taxon>Actinopterygii</taxon>
        <taxon>Neopterygii</taxon>
        <taxon>Teleostei</taxon>
        <taxon>Neoteleostei</taxon>
        <taxon>Acanthomorphata</taxon>
        <taxon>Anabantaria</taxon>
        <taxon>Anabantiformes</taxon>
        <taxon>Channoidei</taxon>
        <taxon>Channidae</taxon>
        <taxon>Channa</taxon>
    </lineage>
</organism>
<proteinExistence type="predicted"/>
<evidence type="ECO:0000313" key="3">
    <source>
        <dbReference type="Proteomes" id="UP000503349"/>
    </source>
</evidence>